<dbReference type="Proteomes" id="UP000076761">
    <property type="component" value="Unassembled WGS sequence"/>
</dbReference>
<feature type="repeat" description="RCC1" evidence="1">
    <location>
        <begin position="133"/>
        <end position="188"/>
    </location>
</feature>
<keyword evidence="5" id="KW-1185">Reference proteome</keyword>
<dbReference type="PRINTS" id="PR00633">
    <property type="entry name" value="RCCNDNSATION"/>
</dbReference>
<dbReference type="STRING" id="1314782.A0A165UBU7"/>
<dbReference type="AlphaFoldDB" id="A0A165UBU7"/>
<organism evidence="4 5">
    <name type="scientific">Neolentinus lepideus HHB14362 ss-1</name>
    <dbReference type="NCBI Taxonomy" id="1314782"/>
    <lineage>
        <taxon>Eukaryota</taxon>
        <taxon>Fungi</taxon>
        <taxon>Dikarya</taxon>
        <taxon>Basidiomycota</taxon>
        <taxon>Agaricomycotina</taxon>
        <taxon>Agaricomycetes</taxon>
        <taxon>Gloeophyllales</taxon>
        <taxon>Gloeophyllaceae</taxon>
        <taxon>Neolentinus</taxon>
    </lineage>
</organism>
<sequence length="610" mass="67356">MPTLSDIPVETLLDNLLPYVSPYDLGNLACTSRFFADLCNDDTFWKRKLQEDFNFSGDGTARMSGWRFIYHGLSHPKVFVWGEKSNGRLGLTRWPKYTFGEGVPAPAELRIPGVRVVSLTAGGMSFHALDSEGRIHVWGALNGTLMSLRSDGYSVPEKVADQPLRLQLPAPIRSISCGRLHSEALDTNLDIWNFRSWGRPFKLVSPFLDKTLPETTPAQIECGWAFSSALTQSGDVIVWWPFLDDMDRIFDENDEEMNRIGVKRAEATPKGVIPCATWNMRVDPHRLPPIPRNLPELLHTGDSEENRRKDTLLVKIAGGDNMIVGLTNKGHVLTIGGLTGPAELSQARWEYLPRFSEVQHVQENPTFSPPEGAIPELRLDPPETMHITHISAHFRTFTAYSPGSSSVVLMGSTSTVADSEPEIIPQLQNKNVISVVLGDYHYGALTSTGKLYTWGAYSKGALGLGDPTDIEPGTAGGFVTEQHRMRARDHRFGTPPRVEVPTEVRFDYGKKKKRNTFCFAAAAAGWHMGALVIDLDPQDDEEDVEEAEGSSSRRGQSERTTAQAGSVSISPHPNQVPMLGRGALPFRVGFPGRGRRIGPSRHETPPDGDV</sequence>
<dbReference type="Pfam" id="PF12937">
    <property type="entry name" value="F-box-like"/>
    <property type="match status" value="1"/>
</dbReference>
<proteinExistence type="predicted"/>
<gene>
    <name evidence="4" type="ORF">NEOLEDRAFT_1110109</name>
</gene>
<dbReference type="InterPro" id="IPR036047">
    <property type="entry name" value="F-box-like_dom_sf"/>
</dbReference>
<dbReference type="SUPFAM" id="SSF50985">
    <property type="entry name" value="RCC1/BLIP-II"/>
    <property type="match status" value="2"/>
</dbReference>
<evidence type="ECO:0000313" key="4">
    <source>
        <dbReference type="EMBL" id="KZT27926.1"/>
    </source>
</evidence>
<dbReference type="SUPFAM" id="SSF81383">
    <property type="entry name" value="F-box domain"/>
    <property type="match status" value="1"/>
</dbReference>
<dbReference type="GO" id="GO:0005737">
    <property type="term" value="C:cytoplasm"/>
    <property type="evidence" value="ECO:0007669"/>
    <property type="project" value="TreeGrafter"/>
</dbReference>
<name>A0A165UBU7_9AGAM</name>
<dbReference type="GO" id="GO:0005085">
    <property type="term" value="F:guanyl-nucleotide exchange factor activity"/>
    <property type="evidence" value="ECO:0007669"/>
    <property type="project" value="TreeGrafter"/>
</dbReference>
<feature type="domain" description="F-box" evidence="3">
    <location>
        <begin position="5"/>
        <end position="48"/>
    </location>
</feature>
<evidence type="ECO:0000259" key="3">
    <source>
        <dbReference type="Pfam" id="PF12937"/>
    </source>
</evidence>
<dbReference type="InterPro" id="IPR051553">
    <property type="entry name" value="Ran_GTPase-activating"/>
</dbReference>
<dbReference type="Pfam" id="PF13540">
    <property type="entry name" value="RCC1_2"/>
    <property type="match status" value="1"/>
</dbReference>
<feature type="compositionally biased region" description="Polar residues" evidence="2">
    <location>
        <begin position="560"/>
        <end position="573"/>
    </location>
</feature>
<evidence type="ECO:0000256" key="2">
    <source>
        <dbReference type="SAM" id="MobiDB-lite"/>
    </source>
</evidence>
<reference evidence="4 5" key="1">
    <citation type="journal article" date="2016" name="Mol. Biol. Evol.">
        <title>Comparative Genomics of Early-Diverging Mushroom-Forming Fungi Provides Insights into the Origins of Lignocellulose Decay Capabilities.</title>
        <authorList>
            <person name="Nagy L.G."/>
            <person name="Riley R."/>
            <person name="Tritt A."/>
            <person name="Adam C."/>
            <person name="Daum C."/>
            <person name="Floudas D."/>
            <person name="Sun H."/>
            <person name="Yadav J.S."/>
            <person name="Pangilinan J."/>
            <person name="Larsson K.H."/>
            <person name="Matsuura K."/>
            <person name="Barry K."/>
            <person name="Labutti K."/>
            <person name="Kuo R."/>
            <person name="Ohm R.A."/>
            <person name="Bhattacharya S.S."/>
            <person name="Shirouzu T."/>
            <person name="Yoshinaga Y."/>
            <person name="Martin F.M."/>
            <person name="Grigoriev I.V."/>
            <person name="Hibbett D.S."/>
        </authorList>
    </citation>
    <scope>NUCLEOTIDE SEQUENCE [LARGE SCALE GENOMIC DNA]</scope>
    <source>
        <strain evidence="4 5">HHB14362 ss-1</strain>
    </source>
</reference>
<dbReference type="PANTHER" id="PTHR45982">
    <property type="entry name" value="REGULATOR OF CHROMOSOME CONDENSATION"/>
    <property type="match status" value="1"/>
</dbReference>
<feature type="repeat" description="RCC1" evidence="1">
    <location>
        <begin position="397"/>
        <end position="448"/>
    </location>
</feature>
<dbReference type="PROSITE" id="PS50012">
    <property type="entry name" value="RCC1_3"/>
    <property type="match status" value="3"/>
</dbReference>
<dbReference type="OrthoDB" id="61110at2759"/>
<evidence type="ECO:0000313" key="5">
    <source>
        <dbReference type="Proteomes" id="UP000076761"/>
    </source>
</evidence>
<accession>A0A165UBU7</accession>
<dbReference type="Gene3D" id="2.130.10.30">
    <property type="entry name" value="Regulator of chromosome condensation 1/beta-lactamase-inhibitor protein II"/>
    <property type="match status" value="2"/>
</dbReference>
<evidence type="ECO:0000256" key="1">
    <source>
        <dbReference type="PROSITE-ProRule" id="PRU00235"/>
    </source>
</evidence>
<feature type="repeat" description="RCC1" evidence="1">
    <location>
        <begin position="76"/>
        <end position="132"/>
    </location>
</feature>
<protein>
    <submittedName>
        <fullName evidence="4">RCC1/BLIP-II protein</fullName>
    </submittedName>
</protein>
<feature type="compositionally biased region" description="Basic and acidic residues" evidence="2">
    <location>
        <begin position="600"/>
        <end position="610"/>
    </location>
</feature>
<feature type="compositionally biased region" description="Acidic residues" evidence="2">
    <location>
        <begin position="539"/>
        <end position="548"/>
    </location>
</feature>
<dbReference type="InParanoid" id="A0A165UBU7"/>
<dbReference type="EMBL" id="KV425560">
    <property type="protein sequence ID" value="KZT27926.1"/>
    <property type="molecule type" value="Genomic_DNA"/>
</dbReference>
<dbReference type="InterPro" id="IPR001810">
    <property type="entry name" value="F-box_dom"/>
</dbReference>
<feature type="region of interest" description="Disordered" evidence="2">
    <location>
        <begin position="539"/>
        <end position="610"/>
    </location>
</feature>
<dbReference type="PANTHER" id="PTHR45982:SF3">
    <property type="entry name" value="F-BOX PROTEIN POF9"/>
    <property type="match status" value="1"/>
</dbReference>
<dbReference type="InterPro" id="IPR000408">
    <property type="entry name" value="Reg_chr_condens"/>
</dbReference>
<dbReference type="InterPro" id="IPR009091">
    <property type="entry name" value="RCC1/BLIP-II"/>
</dbReference>